<keyword evidence="4" id="KW-0812">Transmembrane</keyword>
<dbReference type="GO" id="GO:0005524">
    <property type="term" value="F:ATP binding"/>
    <property type="evidence" value="ECO:0007669"/>
    <property type="project" value="UniProtKB-KW"/>
</dbReference>
<dbReference type="Gene3D" id="3.40.50.300">
    <property type="entry name" value="P-loop containing nucleotide triphosphate hydrolases"/>
    <property type="match status" value="1"/>
</dbReference>
<dbReference type="InterPro" id="IPR000432">
    <property type="entry name" value="DNA_mismatch_repair_MutS_C"/>
</dbReference>
<dbReference type="AlphaFoldDB" id="A0A3M0SXH7"/>
<dbReference type="SUPFAM" id="SSF48334">
    <property type="entry name" value="DNA repair protein MutS, domain III"/>
    <property type="match status" value="1"/>
</dbReference>
<dbReference type="PANTHER" id="PTHR11361">
    <property type="entry name" value="DNA MISMATCH REPAIR PROTEIN MUTS FAMILY MEMBER"/>
    <property type="match status" value="1"/>
</dbReference>
<dbReference type="InterPro" id="IPR027417">
    <property type="entry name" value="P-loop_NTPase"/>
</dbReference>
<dbReference type="SUPFAM" id="SSF52540">
    <property type="entry name" value="P-loop containing nucleoside triphosphate hydrolases"/>
    <property type="match status" value="1"/>
</dbReference>
<keyword evidence="4" id="KW-0472">Membrane</keyword>
<organism evidence="6 7">
    <name type="scientific">Clostridium autoethanogenum</name>
    <dbReference type="NCBI Taxonomy" id="84023"/>
    <lineage>
        <taxon>Bacteria</taxon>
        <taxon>Bacillati</taxon>
        <taxon>Bacillota</taxon>
        <taxon>Clostridia</taxon>
        <taxon>Eubacteriales</taxon>
        <taxon>Clostridiaceae</taxon>
        <taxon>Clostridium</taxon>
    </lineage>
</organism>
<evidence type="ECO:0000256" key="2">
    <source>
        <dbReference type="ARBA" id="ARBA00022840"/>
    </source>
</evidence>
<gene>
    <name evidence="6" type="ORF">D9O40_04615</name>
</gene>
<protein>
    <submittedName>
        <fullName evidence="6">DNA mismatch repair protein</fullName>
    </submittedName>
</protein>
<dbReference type="SMART" id="SM00534">
    <property type="entry name" value="MUTSac"/>
    <property type="match status" value="1"/>
</dbReference>
<dbReference type="Gene3D" id="1.10.1420.10">
    <property type="match status" value="1"/>
</dbReference>
<dbReference type="GO" id="GO:0006298">
    <property type="term" value="P:mismatch repair"/>
    <property type="evidence" value="ECO:0007669"/>
    <property type="project" value="InterPro"/>
</dbReference>
<evidence type="ECO:0000256" key="3">
    <source>
        <dbReference type="ARBA" id="ARBA00023125"/>
    </source>
</evidence>
<feature type="transmembrane region" description="Helical" evidence="4">
    <location>
        <begin position="30"/>
        <end position="49"/>
    </location>
</feature>
<evidence type="ECO:0000313" key="6">
    <source>
        <dbReference type="EMBL" id="RMD03070.1"/>
    </source>
</evidence>
<dbReference type="InterPro" id="IPR045076">
    <property type="entry name" value="MutS"/>
</dbReference>
<dbReference type="GO" id="GO:0030983">
    <property type="term" value="F:mismatched DNA binding"/>
    <property type="evidence" value="ECO:0007669"/>
    <property type="project" value="InterPro"/>
</dbReference>
<dbReference type="InterPro" id="IPR036187">
    <property type="entry name" value="DNA_mismatch_repair_MutS_sf"/>
</dbReference>
<feature type="domain" description="DNA mismatch repair proteins mutS family" evidence="5">
    <location>
        <begin position="443"/>
        <end position="622"/>
    </location>
</feature>
<feature type="transmembrane region" description="Helical" evidence="4">
    <location>
        <begin position="220"/>
        <end position="242"/>
    </location>
</feature>
<reference evidence="6 7" key="1">
    <citation type="submission" date="2018-10" db="EMBL/GenBank/DDBJ databases">
        <title>Genome-centric metagenomics revealed C2 chemical producing, CO utilizing Clostridium with novel acetogenic gene cluster.</title>
        <authorList>
            <person name="Kang H."/>
            <person name="Park B."/>
            <person name="Choi I.G."/>
            <person name="Chang I.S."/>
        </authorList>
    </citation>
    <scope>NUCLEOTIDE SEQUENCE [LARGE SCALE GENOMIC DNA]</scope>
    <source>
        <strain evidence="6 7">H21-9</strain>
    </source>
</reference>
<dbReference type="PANTHER" id="PTHR11361:SF99">
    <property type="entry name" value="DNA MISMATCH REPAIR PROTEIN"/>
    <property type="match status" value="1"/>
</dbReference>
<evidence type="ECO:0000313" key="7">
    <source>
        <dbReference type="Proteomes" id="UP000277999"/>
    </source>
</evidence>
<evidence type="ECO:0000259" key="5">
    <source>
        <dbReference type="SMART" id="SM00534"/>
    </source>
</evidence>
<dbReference type="GO" id="GO:0005829">
    <property type="term" value="C:cytosol"/>
    <property type="evidence" value="ECO:0007669"/>
    <property type="project" value="TreeGrafter"/>
</dbReference>
<feature type="transmembrane region" description="Helical" evidence="4">
    <location>
        <begin position="254"/>
        <end position="274"/>
    </location>
</feature>
<feature type="transmembrane region" description="Helical" evidence="4">
    <location>
        <begin position="55"/>
        <end position="74"/>
    </location>
</feature>
<dbReference type="Proteomes" id="UP000277999">
    <property type="component" value="Unassembled WGS sequence"/>
</dbReference>
<proteinExistence type="predicted"/>
<evidence type="ECO:0000256" key="1">
    <source>
        <dbReference type="ARBA" id="ARBA00022741"/>
    </source>
</evidence>
<dbReference type="Pfam" id="PF00488">
    <property type="entry name" value="MutS_V"/>
    <property type="match status" value="1"/>
</dbReference>
<name>A0A3M0SXH7_9CLOT</name>
<dbReference type="RefSeq" id="WP_122058053.1">
    <property type="nucleotide sequence ID" value="NZ_RFAQ01000008.1"/>
</dbReference>
<dbReference type="GO" id="GO:0140664">
    <property type="term" value="F:ATP-dependent DNA damage sensor activity"/>
    <property type="evidence" value="ECO:0007669"/>
    <property type="project" value="InterPro"/>
</dbReference>
<keyword evidence="4" id="KW-1133">Transmembrane helix</keyword>
<comment type="caution">
    <text evidence="6">The sequence shown here is derived from an EMBL/GenBank/DDBJ whole genome shotgun (WGS) entry which is preliminary data.</text>
</comment>
<keyword evidence="2" id="KW-0067">ATP-binding</keyword>
<keyword evidence="1" id="KW-0547">Nucleotide-binding</keyword>
<evidence type="ECO:0000256" key="4">
    <source>
        <dbReference type="SAM" id="Phobius"/>
    </source>
</evidence>
<keyword evidence="3" id="KW-0238">DNA-binding</keyword>
<accession>A0A3M0SXH7</accession>
<sequence>MVPALKKYEKGKSKYNLLLKKQQKCIDTISRLRFVVFILGLIVLVRMYILKKPFLFNSIVLGMLILLFYSSYLHRGMENKKKYMVALYEVNETAIKRLKGEWKDFEDIGEDFINKNHNYSYDLDIFGKGSLFQWINTAHTYVGRQKLKKLLTEKPKSEQNIYDRQSAIIELAHKICFRQRFEAEAKMISNHKQNPEELFLWFKKSNKYVLKKQFIWTLRILSIVTAVTSVTLAVKIFYYALAVLFDIHKSVPELFYLIPNYIPVLFILIQFILLRIKREDRMKNLIIAEKYNDSIKVYRNMLRLIEKYKFKSRYIMNLCKGLYSKDKLSASKQIDTFSKICESIANRRNMIYSILNPILMIEYHWTISIERWKIKSENDFKKWINIIAELEALCSIAVIKHDNPYWSMPKIITGSSRIIAKDMGHPLLGENRVYNDLKIEEPYSVMLITGSNMSGKSTFMRTIGINIVLAYAGAPVCANRFCCTIMDIYSCMKINDNLGQNISSFYAEILKIKNIVKASKEGKKVLFLLDEIFKGTNSKDRHTGAMILVRQLSRTGNLGFISTHDLELGEMANYKNSKVKNYHFSEYYRDSMIYFDYKLKVGISTTRNAMYLMKLAGINIGGNNTIQ</sequence>
<dbReference type="EMBL" id="RFAQ01000008">
    <property type="protein sequence ID" value="RMD03070.1"/>
    <property type="molecule type" value="Genomic_DNA"/>
</dbReference>